<organism evidence="3 4">
    <name type="scientific">Amphibacillus xylanus (strain ATCC 51415 / DSM 6626 / JCM 7361 / LMG 17667 / NBRC 15112 / Ep01)</name>
    <dbReference type="NCBI Taxonomy" id="698758"/>
    <lineage>
        <taxon>Bacteria</taxon>
        <taxon>Bacillati</taxon>
        <taxon>Bacillota</taxon>
        <taxon>Bacilli</taxon>
        <taxon>Bacillales</taxon>
        <taxon>Bacillaceae</taxon>
        <taxon>Amphibacillus</taxon>
    </lineage>
</organism>
<evidence type="ECO:0000259" key="2">
    <source>
        <dbReference type="PROSITE" id="PS51352"/>
    </source>
</evidence>
<evidence type="ECO:0000313" key="4">
    <source>
        <dbReference type="Proteomes" id="UP000006294"/>
    </source>
</evidence>
<accession>K0J6X1</accession>
<dbReference type="RefSeq" id="WP_015009543.1">
    <property type="nucleotide sequence ID" value="NC_018704.1"/>
</dbReference>
<dbReference type="PANTHER" id="PTHR42852:SF13">
    <property type="entry name" value="PROTEIN DIPZ"/>
    <property type="match status" value="1"/>
</dbReference>
<keyword evidence="4" id="KW-1185">Reference proteome</keyword>
<sequence length="140" mass="16153">MILKAPIFQLPYLDDQSEIFNLEDHLGNIIVLTFWTSWCPECSVDLMLKEKLYQASDKNIVKFLTINVSGRERSTIAGLKYFREYLTQPTLIDRGVETYRTYNCHGVPTTVIINPKGELIKQITGQVDLIELIDTIRPFI</sequence>
<protein>
    <submittedName>
        <fullName evidence="3">Putative thiol-disulfide oxidoreductase</fullName>
    </submittedName>
</protein>
<reference evidence="3 4" key="1">
    <citation type="submission" date="2011-01" db="EMBL/GenBank/DDBJ databases">
        <title>Whole genome sequence of Amphibacillus xylinus NBRC 15112.</title>
        <authorList>
            <person name="Nakazawa H."/>
            <person name="Katano Y."/>
            <person name="Nakamura S."/>
            <person name="Sasagawa M."/>
            <person name="Fukada J."/>
            <person name="Arai T."/>
            <person name="Sasakura N."/>
            <person name="Mochizuki D."/>
            <person name="Hosoyama A."/>
            <person name="Harada K."/>
            <person name="Horikawa H."/>
            <person name="Kato Y."/>
            <person name="Harada T."/>
            <person name="Sasaki K."/>
            <person name="Sekiguchi M."/>
            <person name="Hodoyama M."/>
            <person name="Nishiko R."/>
            <person name="Narita H."/>
            <person name="Hanamaki A."/>
            <person name="Hata C."/>
            <person name="Konno Y."/>
            <person name="Niimura Y."/>
            <person name="Yamazaki S."/>
            <person name="Fujita N."/>
        </authorList>
    </citation>
    <scope>NUCLEOTIDE SEQUENCE [LARGE SCALE GENOMIC DNA]</scope>
    <source>
        <strain evidence="4">ATCC 51415 / DSM 6626 / JCM 7361 / LMG 17667 / NBRC 15112 / Ep01</strain>
    </source>
</reference>
<proteinExistence type="predicted"/>
<dbReference type="InterPro" id="IPR050553">
    <property type="entry name" value="Thioredoxin_ResA/DsbE_sf"/>
</dbReference>
<dbReference type="GO" id="GO:0016491">
    <property type="term" value="F:oxidoreductase activity"/>
    <property type="evidence" value="ECO:0007669"/>
    <property type="project" value="InterPro"/>
</dbReference>
<dbReference type="HOGENOM" id="CLU_042529_11_4_9"/>
<feature type="domain" description="Thioredoxin" evidence="2">
    <location>
        <begin position="1"/>
        <end position="140"/>
    </location>
</feature>
<dbReference type="GO" id="GO:0016209">
    <property type="term" value="F:antioxidant activity"/>
    <property type="evidence" value="ECO:0007669"/>
    <property type="project" value="InterPro"/>
</dbReference>
<dbReference type="Proteomes" id="UP000006294">
    <property type="component" value="Chromosome"/>
</dbReference>
<dbReference type="STRING" id="698758.AXY_08060"/>
<dbReference type="InterPro" id="IPR036249">
    <property type="entry name" value="Thioredoxin-like_sf"/>
</dbReference>
<dbReference type="eggNOG" id="COG0526">
    <property type="taxonomic scope" value="Bacteria"/>
</dbReference>
<dbReference type="InterPro" id="IPR013766">
    <property type="entry name" value="Thioredoxin_domain"/>
</dbReference>
<dbReference type="PANTHER" id="PTHR42852">
    <property type="entry name" value="THIOL:DISULFIDE INTERCHANGE PROTEIN DSBE"/>
    <property type="match status" value="1"/>
</dbReference>
<name>K0J6X1_AMPXN</name>
<dbReference type="InterPro" id="IPR000866">
    <property type="entry name" value="AhpC/TSA"/>
</dbReference>
<dbReference type="AlphaFoldDB" id="K0J6X1"/>
<dbReference type="CDD" id="cd02966">
    <property type="entry name" value="TlpA_like_family"/>
    <property type="match status" value="1"/>
</dbReference>
<dbReference type="SUPFAM" id="SSF52833">
    <property type="entry name" value="Thioredoxin-like"/>
    <property type="match status" value="1"/>
</dbReference>
<evidence type="ECO:0000256" key="1">
    <source>
        <dbReference type="ARBA" id="ARBA00023157"/>
    </source>
</evidence>
<dbReference type="Pfam" id="PF00578">
    <property type="entry name" value="AhpC-TSA"/>
    <property type="match status" value="1"/>
</dbReference>
<dbReference type="PROSITE" id="PS51352">
    <property type="entry name" value="THIOREDOXIN_2"/>
    <property type="match status" value="1"/>
</dbReference>
<evidence type="ECO:0000313" key="3">
    <source>
        <dbReference type="EMBL" id="BAM46938.1"/>
    </source>
</evidence>
<dbReference type="EMBL" id="AP012050">
    <property type="protein sequence ID" value="BAM46938.1"/>
    <property type="molecule type" value="Genomic_DNA"/>
</dbReference>
<gene>
    <name evidence="3" type="ordered locus">AXY_08060</name>
</gene>
<dbReference type="Gene3D" id="3.40.30.10">
    <property type="entry name" value="Glutaredoxin"/>
    <property type="match status" value="1"/>
</dbReference>
<dbReference type="KEGG" id="axl:AXY_08060"/>
<keyword evidence="1" id="KW-1015">Disulfide bond</keyword>